<organism evidence="4 5">
    <name type="scientific">Staphylotrichum tortipilum</name>
    <dbReference type="NCBI Taxonomy" id="2831512"/>
    <lineage>
        <taxon>Eukaryota</taxon>
        <taxon>Fungi</taxon>
        <taxon>Dikarya</taxon>
        <taxon>Ascomycota</taxon>
        <taxon>Pezizomycotina</taxon>
        <taxon>Sordariomycetes</taxon>
        <taxon>Sordariomycetidae</taxon>
        <taxon>Sordariales</taxon>
        <taxon>Chaetomiaceae</taxon>
        <taxon>Staphylotrichum</taxon>
    </lineage>
</organism>
<dbReference type="Gene3D" id="3.10.450.240">
    <property type="match status" value="1"/>
</dbReference>
<dbReference type="SUPFAM" id="SSF54427">
    <property type="entry name" value="NTF2-like"/>
    <property type="match status" value="1"/>
</dbReference>
<keyword evidence="3" id="KW-0496">Mitochondrion</keyword>
<comment type="caution">
    <text evidence="4">The sequence shown here is derived from an EMBL/GenBank/DDBJ whole genome shotgun (WGS) entry which is preliminary data.</text>
</comment>
<proteinExistence type="predicted"/>
<evidence type="ECO:0000256" key="2">
    <source>
        <dbReference type="ARBA" id="ARBA00022946"/>
    </source>
</evidence>
<reference evidence="4" key="1">
    <citation type="journal article" date="2023" name="Mol. Phylogenet. Evol.">
        <title>Genome-scale phylogeny and comparative genomics of the fungal order Sordariales.</title>
        <authorList>
            <person name="Hensen N."/>
            <person name="Bonometti L."/>
            <person name="Westerberg I."/>
            <person name="Brannstrom I.O."/>
            <person name="Guillou S."/>
            <person name="Cros-Aarteil S."/>
            <person name="Calhoun S."/>
            <person name="Haridas S."/>
            <person name="Kuo A."/>
            <person name="Mondo S."/>
            <person name="Pangilinan J."/>
            <person name="Riley R."/>
            <person name="LaButti K."/>
            <person name="Andreopoulos B."/>
            <person name="Lipzen A."/>
            <person name="Chen C."/>
            <person name="Yan M."/>
            <person name="Daum C."/>
            <person name="Ng V."/>
            <person name="Clum A."/>
            <person name="Steindorff A."/>
            <person name="Ohm R.A."/>
            <person name="Martin F."/>
            <person name="Silar P."/>
            <person name="Natvig D.O."/>
            <person name="Lalanne C."/>
            <person name="Gautier V."/>
            <person name="Ament-Velasquez S.L."/>
            <person name="Kruys A."/>
            <person name="Hutchinson M.I."/>
            <person name="Powell A.J."/>
            <person name="Barry K."/>
            <person name="Miller A.N."/>
            <person name="Grigoriev I.V."/>
            <person name="Debuchy R."/>
            <person name="Gladieux P."/>
            <person name="Hiltunen Thoren M."/>
            <person name="Johannesson H."/>
        </authorList>
    </citation>
    <scope>NUCLEOTIDE SEQUENCE</scope>
    <source>
        <strain evidence="4">CBS 103.79</strain>
    </source>
</reference>
<dbReference type="InterPro" id="IPR032710">
    <property type="entry name" value="NTF2-like_dom_sf"/>
</dbReference>
<evidence type="ECO:0000313" key="4">
    <source>
        <dbReference type="EMBL" id="KAK3905001.1"/>
    </source>
</evidence>
<evidence type="ECO:0000256" key="3">
    <source>
        <dbReference type="ARBA" id="ARBA00023128"/>
    </source>
</evidence>
<dbReference type="PANTHER" id="PTHR28554:SF1">
    <property type="entry name" value="LARGE RIBOSOMAL SUBUNIT PROTEIN ML45"/>
    <property type="match status" value="1"/>
</dbReference>
<evidence type="ECO:0000256" key="1">
    <source>
        <dbReference type="ARBA" id="ARBA00004173"/>
    </source>
</evidence>
<gene>
    <name evidence="4" type="ORF">C8A05DRAFT_31210</name>
</gene>
<keyword evidence="5" id="KW-1185">Reference proteome</keyword>
<protein>
    <recommendedName>
        <fullName evidence="6">Tim44-like domain-containing protein</fullName>
    </recommendedName>
</protein>
<dbReference type="Proteomes" id="UP001303889">
    <property type="component" value="Unassembled WGS sequence"/>
</dbReference>
<dbReference type="AlphaFoldDB" id="A0AAN6RWS4"/>
<sequence length="321" mass="35583">MASSARLGLRARELLSARSAAPRGIPQLTAGKACLVQAGSSPAPSPWTISQSRPASAASRAVLDDLRRDMTQSSPKTEMARRVQQNLNEVTAEAVSMVIPGTFILPPLSGFPKGLWDKCRFFGFWCGIKLQEMLTNTSTKFSSKPTIFKKAQLKAKRSTIIPTAKALHRAMAEALASGDKHTLNKICSRKLAAPLLASIDARPRGRRYGWEIEYTKKLRYPSIKSHRMSPLSRERYGPIVRQAVVAISSKQRRFQYDAKGQVVPGSEKTVEVIENLTMACIIDSKTWTQGEWRIVGTVKPTTLEGWVEEKTLLKQMMEQGI</sequence>
<accession>A0AAN6RWS4</accession>
<name>A0AAN6RWS4_9PEZI</name>
<keyword evidence="2" id="KW-0809">Transit peptide</keyword>
<reference evidence="4" key="2">
    <citation type="submission" date="2023-05" db="EMBL/GenBank/DDBJ databases">
        <authorList>
            <consortium name="Lawrence Berkeley National Laboratory"/>
            <person name="Steindorff A."/>
            <person name="Hensen N."/>
            <person name="Bonometti L."/>
            <person name="Westerberg I."/>
            <person name="Brannstrom I.O."/>
            <person name="Guillou S."/>
            <person name="Cros-Aarteil S."/>
            <person name="Calhoun S."/>
            <person name="Haridas S."/>
            <person name="Kuo A."/>
            <person name="Mondo S."/>
            <person name="Pangilinan J."/>
            <person name="Riley R."/>
            <person name="Labutti K."/>
            <person name="Andreopoulos B."/>
            <person name="Lipzen A."/>
            <person name="Chen C."/>
            <person name="Yanf M."/>
            <person name="Daum C."/>
            <person name="Ng V."/>
            <person name="Clum A."/>
            <person name="Ohm R."/>
            <person name="Martin F."/>
            <person name="Silar P."/>
            <person name="Natvig D."/>
            <person name="Lalanne C."/>
            <person name="Gautier V."/>
            <person name="Ament-Velasquez S.L."/>
            <person name="Kruys A."/>
            <person name="Hutchinson M.I."/>
            <person name="Powell A.J."/>
            <person name="Barry K."/>
            <person name="Miller A.N."/>
            <person name="Grigoriev I.V."/>
            <person name="Debuchy R."/>
            <person name="Gladieux P."/>
            <person name="Thoren M.H."/>
            <person name="Johannesson H."/>
        </authorList>
    </citation>
    <scope>NUCLEOTIDE SEQUENCE</scope>
    <source>
        <strain evidence="4">CBS 103.79</strain>
    </source>
</reference>
<dbReference type="PANTHER" id="PTHR28554">
    <property type="entry name" value="39S RIBOSOMAL PROTEIN L45, MITOCHONDRIAL"/>
    <property type="match status" value="1"/>
</dbReference>
<comment type="subcellular location">
    <subcellularLocation>
        <location evidence="1">Mitochondrion</location>
    </subcellularLocation>
</comment>
<evidence type="ECO:0008006" key="6">
    <source>
        <dbReference type="Google" id="ProtNLM"/>
    </source>
</evidence>
<dbReference type="GO" id="GO:0005739">
    <property type="term" value="C:mitochondrion"/>
    <property type="evidence" value="ECO:0007669"/>
    <property type="project" value="UniProtKB-SubCell"/>
</dbReference>
<dbReference type="InterPro" id="IPR051975">
    <property type="entry name" value="mtLSU_mL45"/>
</dbReference>
<dbReference type="EMBL" id="MU855375">
    <property type="protein sequence ID" value="KAK3905001.1"/>
    <property type="molecule type" value="Genomic_DNA"/>
</dbReference>
<evidence type="ECO:0000313" key="5">
    <source>
        <dbReference type="Proteomes" id="UP001303889"/>
    </source>
</evidence>